<dbReference type="Proteomes" id="UP000254191">
    <property type="component" value="Unassembled WGS sequence"/>
</dbReference>
<gene>
    <name evidence="1" type="ORF">NCTC11938_00995</name>
</gene>
<organism evidence="1 2">
    <name type="scientific">Proteus mirabilis</name>
    <dbReference type="NCBI Taxonomy" id="584"/>
    <lineage>
        <taxon>Bacteria</taxon>
        <taxon>Pseudomonadati</taxon>
        <taxon>Pseudomonadota</taxon>
        <taxon>Gammaproteobacteria</taxon>
        <taxon>Enterobacterales</taxon>
        <taxon>Morganellaceae</taxon>
        <taxon>Proteus</taxon>
    </lineage>
</organism>
<dbReference type="EMBL" id="UGTS01000004">
    <property type="protein sequence ID" value="SUC18985.1"/>
    <property type="molecule type" value="Genomic_DNA"/>
</dbReference>
<proteinExistence type="predicted"/>
<accession>A0A379FG33</accession>
<sequence length="64" mass="7304">MDIIDSANEINELHIQTSLSNRKPAIKSHNGMCIWYHEEPVAPNSAYCSKDCGDDHEQYKRKNG</sequence>
<evidence type="ECO:0000313" key="2">
    <source>
        <dbReference type="Proteomes" id="UP000254191"/>
    </source>
</evidence>
<protein>
    <submittedName>
        <fullName evidence="1">Uncharacterized protein</fullName>
    </submittedName>
</protein>
<reference evidence="1 2" key="1">
    <citation type="submission" date="2018-06" db="EMBL/GenBank/DDBJ databases">
        <authorList>
            <consortium name="Pathogen Informatics"/>
            <person name="Doyle S."/>
        </authorList>
    </citation>
    <scope>NUCLEOTIDE SEQUENCE [LARGE SCALE GENOMIC DNA]</scope>
    <source>
        <strain evidence="1 2">NCTC11938</strain>
    </source>
</reference>
<name>A0A379FG33_PROMI</name>
<dbReference type="AlphaFoldDB" id="A0A379FG33"/>
<evidence type="ECO:0000313" key="1">
    <source>
        <dbReference type="EMBL" id="SUC18985.1"/>
    </source>
</evidence>
<dbReference type="RefSeq" id="WP_004244696.1">
    <property type="nucleotide sequence ID" value="NZ_JANKBT010000016.1"/>
</dbReference>